<protein>
    <submittedName>
        <fullName evidence="2">Uncharacterized protein</fullName>
    </submittedName>
</protein>
<name>A0AA45LB67_9PSEU</name>
<dbReference type="Proteomes" id="UP000677152">
    <property type="component" value="Chromosome"/>
</dbReference>
<accession>A0AA45LB67</accession>
<reference evidence="2" key="1">
    <citation type="submission" date="2021-04" db="EMBL/GenBank/DDBJ databases">
        <title>Genomic sequence of Actinosynnema pretiosum subsp. pretiosum ATCC 31280 (C-14919).</title>
        <authorList>
            <person name="Bai L."/>
            <person name="Wang X."/>
            <person name="Xiao Y."/>
        </authorList>
    </citation>
    <scope>NUCLEOTIDE SEQUENCE</scope>
    <source>
        <strain evidence="2">ATCC 31280</strain>
    </source>
</reference>
<evidence type="ECO:0000313" key="2">
    <source>
        <dbReference type="EMBL" id="QUF06787.1"/>
    </source>
</evidence>
<sequence>MSLTPIFDDLVREFEDIVEASALVSSLYETGSAARIAGSDGASAATAVAERPTAESTAKRTADPRKVAERA</sequence>
<evidence type="ECO:0000256" key="1">
    <source>
        <dbReference type="SAM" id="MobiDB-lite"/>
    </source>
</evidence>
<gene>
    <name evidence="2" type="ORF">KCV87_12480</name>
</gene>
<feature type="compositionally biased region" description="Basic and acidic residues" evidence="1">
    <location>
        <begin position="57"/>
        <end position="71"/>
    </location>
</feature>
<feature type="region of interest" description="Disordered" evidence="1">
    <location>
        <begin position="38"/>
        <end position="71"/>
    </location>
</feature>
<organism evidence="2 3">
    <name type="scientific">Actinosynnema pretiosum subsp. pretiosum</name>
    <dbReference type="NCBI Taxonomy" id="103721"/>
    <lineage>
        <taxon>Bacteria</taxon>
        <taxon>Bacillati</taxon>
        <taxon>Actinomycetota</taxon>
        <taxon>Actinomycetes</taxon>
        <taxon>Pseudonocardiales</taxon>
        <taxon>Pseudonocardiaceae</taxon>
        <taxon>Actinosynnema</taxon>
    </lineage>
</organism>
<dbReference type="AlphaFoldDB" id="A0AA45LB67"/>
<dbReference type="EMBL" id="CP073249">
    <property type="protein sequence ID" value="QUF06787.1"/>
    <property type="molecule type" value="Genomic_DNA"/>
</dbReference>
<evidence type="ECO:0000313" key="3">
    <source>
        <dbReference type="Proteomes" id="UP000677152"/>
    </source>
</evidence>
<proteinExistence type="predicted"/>